<dbReference type="Proteomes" id="UP000189935">
    <property type="component" value="Chromosome I"/>
</dbReference>
<evidence type="ECO:0000313" key="2">
    <source>
        <dbReference type="Proteomes" id="UP000189935"/>
    </source>
</evidence>
<reference evidence="1 2" key="1">
    <citation type="submission" date="2016-11" db="EMBL/GenBank/DDBJ databases">
        <authorList>
            <person name="Jaros S."/>
            <person name="Januszkiewicz K."/>
            <person name="Wedrychowicz H."/>
        </authorList>
    </citation>
    <scope>NUCLEOTIDE SEQUENCE [LARGE SCALE GENOMIC DNA]</scope>
    <source>
        <strain evidence="1 2">GAS499</strain>
    </source>
</reference>
<dbReference type="RefSeq" id="WP_154071589.1">
    <property type="nucleotide sequence ID" value="NZ_LT670844.1"/>
</dbReference>
<gene>
    <name evidence="1" type="ORF">SAMN05444159_6920</name>
</gene>
<dbReference type="EMBL" id="LT670844">
    <property type="protein sequence ID" value="SHL82609.1"/>
    <property type="molecule type" value="Genomic_DNA"/>
</dbReference>
<name>A0A1M7DTW3_9BRAD</name>
<proteinExistence type="predicted"/>
<dbReference type="OrthoDB" id="8218322at2"/>
<organism evidence="1 2">
    <name type="scientific">Bradyrhizobium lablabi</name>
    <dbReference type="NCBI Taxonomy" id="722472"/>
    <lineage>
        <taxon>Bacteria</taxon>
        <taxon>Pseudomonadati</taxon>
        <taxon>Pseudomonadota</taxon>
        <taxon>Alphaproteobacteria</taxon>
        <taxon>Hyphomicrobiales</taxon>
        <taxon>Nitrobacteraceae</taxon>
        <taxon>Bradyrhizobium</taxon>
    </lineage>
</organism>
<sequence>MVVVPVGEIVGIVGTDERDPTLPVTGNTLGVGTTCAALTPRLPIPVESNGTPTRAAPLVMVDEVDVGFDDAARLLEPEPHIPVSPDVSTIPEDVASPDVAEIAVDVDIPDEVDVPDVAMLPEFAPVAGVAVPVAIANPPPS</sequence>
<accession>A0A1M7DTW3</accession>
<dbReference type="AlphaFoldDB" id="A0A1M7DTW3"/>
<evidence type="ECO:0000313" key="1">
    <source>
        <dbReference type="EMBL" id="SHL82609.1"/>
    </source>
</evidence>
<protein>
    <submittedName>
        <fullName evidence="1">Uncharacterized protein</fullName>
    </submittedName>
</protein>